<proteinExistence type="predicted"/>
<dbReference type="AlphaFoldDB" id="A0A2M6WSV9"/>
<organism evidence="1 2">
    <name type="scientific">Candidatus Falkowbacteria bacterium CG10_big_fil_rev_8_21_14_0_10_37_14</name>
    <dbReference type="NCBI Taxonomy" id="1974561"/>
    <lineage>
        <taxon>Bacteria</taxon>
        <taxon>Candidatus Falkowiibacteriota</taxon>
    </lineage>
</organism>
<dbReference type="EMBL" id="PFAM01000019">
    <property type="protein sequence ID" value="PIT95903.1"/>
    <property type="molecule type" value="Genomic_DNA"/>
</dbReference>
<sequence>MSIPTSTKPTINQKLFEKTKLLWGIKGYYTNQKQLTDQEVIEKYHNLWKIEKNFRMAKTDLQTRPIYHYKTKTIMAHLLICFMALCVGKHLEKTTSLSLKKLNHILRRVVEVKIQDSLTNEIQIIPQKLSTIEVEILEKLKFAY</sequence>
<protein>
    <submittedName>
        <fullName evidence="1">Uncharacterized protein</fullName>
    </submittedName>
</protein>
<comment type="caution">
    <text evidence="1">The sequence shown here is derived from an EMBL/GenBank/DDBJ whole genome shotgun (WGS) entry which is preliminary data.</text>
</comment>
<accession>A0A2M6WSV9</accession>
<evidence type="ECO:0000313" key="1">
    <source>
        <dbReference type="EMBL" id="PIT95903.1"/>
    </source>
</evidence>
<dbReference type="Proteomes" id="UP000228533">
    <property type="component" value="Unassembled WGS sequence"/>
</dbReference>
<evidence type="ECO:0000313" key="2">
    <source>
        <dbReference type="Proteomes" id="UP000228533"/>
    </source>
</evidence>
<reference evidence="2" key="1">
    <citation type="submission" date="2017-09" db="EMBL/GenBank/DDBJ databases">
        <title>Depth-based differentiation of microbial function through sediment-hosted aquifers and enrichment of novel symbionts in the deep terrestrial subsurface.</title>
        <authorList>
            <person name="Probst A.J."/>
            <person name="Ladd B."/>
            <person name="Jarett J.K."/>
            <person name="Geller-Mcgrath D.E."/>
            <person name="Sieber C.M.K."/>
            <person name="Emerson J.B."/>
            <person name="Anantharaman K."/>
            <person name="Thomas B.C."/>
            <person name="Malmstrom R."/>
            <person name="Stieglmeier M."/>
            <person name="Klingl A."/>
            <person name="Woyke T."/>
            <person name="Ryan C.M."/>
            <person name="Banfield J.F."/>
        </authorList>
    </citation>
    <scope>NUCLEOTIDE SEQUENCE [LARGE SCALE GENOMIC DNA]</scope>
</reference>
<name>A0A2M6WSV9_9BACT</name>
<gene>
    <name evidence="1" type="ORF">COT94_03250</name>
</gene>